<dbReference type="GO" id="GO:0004568">
    <property type="term" value="F:chitinase activity"/>
    <property type="evidence" value="ECO:0007669"/>
    <property type="project" value="TreeGrafter"/>
</dbReference>
<feature type="chain" id="PRO_5040597587" evidence="1">
    <location>
        <begin position="23"/>
        <end position="432"/>
    </location>
</feature>
<dbReference type="GO" id="GO:0008061">
    <property type="term" value="F:chitin binding"/>
    <property type="evidence" value="ECO:0007669"/>
    <property type="project" value="InterPro"/>
</dbReference>
<dbReference type="EMBL" id="ML143413">
    <property type="protein sequence ID" value="TBU29380.1"/>
    <property type="molecule type" value="Genomic_DNA"/>
</dbReference>
<dbReference type="PANTHER" id="PTHR11177:SF392">
    <property type="entry name" value="HAP41P"/>
    <property type="match status" value="1"/>
</dbReference>
<dbReference type="GO" id="GO:0005975">
    <property type="term" value="P:carbohydrate metabolic process"/>
    <property type="evidence" value="ECO:0007669"/>
    <property type="project" value="InterPro"/>
</dbReference>
<evidence type="ECO:0000313" key="3">
    <source>
        <dbReference type="EMBL" id="TBU29380.1"/>
    </source>
</evidence>
<evidence type="ECO:0000313" key="5">
    <source>
        <dbReference type="Proteomes" id="UP000292082"/>
    </source>
</evidence>
<dbReference type="Pfam" id="PF00704">
    <property type="entry name" value="Glyco_hydro_18"/>
    <property type="match status" value="1"/>
</dbReference>
<feature type="signal peptide" evidence="1">
    <location>
        <begin position="1"/>
        <end position="22"/>
    </location>
</feature>
<dbReference type="EMBL" id="ML145137">
    <property type="protein sequence ID" value="TBU57449.1"/>
    <property type="molecule type" value="Genomic_DNA"/>
</dbReference>
<feature type="domain" description="GH18" evidence="2">
    <location>
        <begin position="42"/>
        <end position="429"/>
    </location>
</feature>
<dbReference type="SUPFAM" id="SSF51445">
    <property type="entry name" value="(Trans)glycosidases"/>
    <property type="match status" value="1"/>
</dbReference>
<dbReference type="GO" id="GO:0006032">
    <property type="term" value="P:chitin catabolic process"/>
    <property type="evidence" value="ECO:0007669"/>
    <property type="project" value="TreeGrafter"/>
</dbReference>
<accession>A0A4Q9MNT2</accession>
<dbReference type="InterPro" id="IPR029070">
    <property type="entry name" value="Chitinase_insertion_sf"/>
</dbReference>
<dbReference type="Gene3D" id="3.20.20.80">
    <property type="entry name" value="Glycosidases"/>
    <property type="match status" value="1"/>
</dbReference>
<evidence type="ECO:0000259" key="2">
    <source>
        <dbReference type="PROSITE" id="PS51910"/>
    </source>
</evidence>
<organism evidence="3">
    <name type="scientific">Dichomitus squalens</name>
    <dbReference type="NCBI Taxonomy" id="114155"/>
    <lineage>
        <taxon>Eukaryota</taxon>
        <taxon>Fungi</taxon>
        <taxon>Dikarya</taxon>
        <taxon>Basidiomycota</taxon>
        <taxon>Agaricomycotina</taxon>
        <taxon>Agaricomycetes</taxon>
        <taxon>Polyporales</taxon>
        <taxon>Polyporaceae</taxon>
        <taxon>Dichomitus</taxon>
    </lineage>
</organism>
<evidence type="ECO:0000256" key="1">
    <source>
        <dbReference type="SAM" id="SignalP"/>
    </source>
</evidence>
<proteinExistence type="predicted"/>
<dbReference type="InterPro" id="IPR011583">
    <property type="entry name" value="Chitinase_II/V-like_cat"/>
</dbReference>
<keyword evidence="3" id="KW-0378">Hydrolase</keyword>
<dbReference type="PROSITE" id="PS51910">
    <property type="entry name" value="GH18_2"/>
    <property type="match status" value="1"/>
</dbReference>
<dbReference type="STRING" id="114155.A0A4Q9MNT2"/>
<name>A0A4Q9MNT2_9APHY</name>
<dbReference type="OrthoDB" id="73875at2759"/>
<dbReference type="AlphaFoldDB" id="A0A4Q9MNT2"/>
<dbReference type="SUPFAM" id="SSF54556">
    <property type="entry name" value="Chitinase insertion domain"/>
    <property type="match status" value="1"/>
</dbReference>
<sequence length="432" mass="47132">MWLQLSSWAALAALFSPLPAKATSLARDAPSDSTNSPSAAGTFAGTWYTTWHNGRVPIDNIDWKKYTSVSYAFVTTDPDHMVSLTADDINGTIFKDLVSTAHNQNTKVMMTVGGWTGSKWFSLLLAENYTRSNFINAVGAMANNYAVQGVEFDWEFPNKQGVGCNTIDKDDAANFLLMLQEFRQNPATSSYILSAAVSDKPFLNATGQPMEDMSEFAKVLDYVTIMNYDVWGSVDGILGPNAPLNDSCAPSEYQHGSAESAVDTWTKAGFPADKLVLGVPAYGHSAAVLPNNAYNNSELSIYPLIYNNASQVPGDSWDGKSGTDLCGVPWDYSGVWYWTNLADESLTSSFINANGTPRDGIDYLWDDCSQTPRAYNRSSQVMLSYDDVRSFGQKGTFIQEKGLRGYAIWEAAGATDVLIDAINSNMTGSKRP</sequence>
<dbReference type="InterPro" id="IPR017853">
    <property type="entry name" value="GH"/>
</dbReference>
<dbReference type="Gene3D" id="3.10.50.10">
    <property type="match status" value="1"/>
</dbReference>
<dbReference type="InterPro" id="IPR050314">
    <property type="entry name" value="Glycosyl_Hydrlase_18"/>
</dbReference>
<evidence type="ECO:0000313" key="4">
    <source>
        <dbReference type="EMBL" id="TBU57449.1"/>
    </source>
</evidence>
<gene>
    <name evidence="4" type="ORF">BD310DRAFT_978147</name>
    <name evidence="3" type="ORF">BD311DRAFT_806174</name>
</gene>
<reference evidence="3 5" key="1">
    <citation type="submission" date="2019-01" db="EMBL/GenBank/DDBJ databases">
        <title>Draft genome sequences of three monokaryotic isolates of the white-rot basidiomycete fungus Dichomitus squalens.</title>
        <authorList>
            <consortium name="DOE Joint Genome Institute"/>
            <person name="Lopez S.C."/>
            <person name="Andreopoulos B."/>
            <person name="Pangilinan J."/>
            <person name="Lipzen A."/>
            <person name="Riley R."/>
            <person name="Ahrendt S."/>
            <person name="Ng V."/>
            <person name="Barry K."/>
            <person name="Daum C."/>
            <person name="Grigoriev I.V."/>
            <person name="Hilden K.S."/>
            <person name="Makela M.R."/>
            <person name="de Vries R.P."/>
        </authorList>
    </citation>
    <scope>NUCLEOTIDE SEQUENCE [LARGE SCALE GENOMIC DNA]</scope>
    <source>
        <strain evidence="4 5">CBS 464.89</strain>
        <strain evidence="3">OM18370.1</strain>
    </source>
</reference>
<dbReference type="SMART" id="SM00636">
    <property type="entry name" value="Glyco_18"/>
    <property type="match status" value="1"/>
</dbReference>
<dbReference type="Proteomes" id="UP000292082">
    <property type="component" value="Unassembled WGS sequence"/>
</dbReference>
<dbReference type="GO" id="GO:0005576">
    <property type="term" value="C:extracellular region"/>
    <property type="evidence" value="ECO:0007669"/>
    <property type="project" value="TreeGrafter"/>
</dbReference>
<protein>
    <submittedName>
        <fullName evidence="3">Glycoside hydrolase family 18 protein</fullName>
    </submittedName>
</protein>
<dbReference type="PANTHER" id="PTHR11177">
    <property type="entry name" value="CHITINASE"/>
    <property type="match status" value="1"/>
</dbReference>
<keyword evidence="5" id="KW-1185">Reference proteome</keyword>
<dbReference type="InterPro" id="IPR001223">
    <property type="entry name" value="Glyco_hydro18_cat"/>
</dbReference>
<keyword evidence="1" id="KW-0732">Signal</keyword>
<dbReference type="Proteomes" id="UP000292957">
    <property type="component" value="Unassembled WGS sequence"/>
</dbReference>